<organism evidence="2 3">
    <name type="scientific">Marinospirillum insulare</name>
    <dbReference type="NCBI Taxonomy" id="217169"/>
    <lineage>
        <taxon>Bacteria</taxon>
        <taxon>Pseudomonadati</taxon>
        <taxon>Pseudomonadota</taxon>
        <taxon>Gammaproteobacteria</taxon>
        <taxon>Oceanospirillales</taxon>
        <taxon>Oceanospirillaceae</taxon>
        <taxon>Marinospirillum</taxon>
    </lineage>
</organism>
<sequence length="108" mass="11963">MTTTNVVNFEAGLPTQPHKRQPITLTNNGVFPSESGRQLLEEQFLIKGVEIIQGSGNFGPAHKPLGFTGYDSFGFGAMHLTYRNCPNNTPLALWAGNPWYPLFPRKTN</sequence>
<dbReference type="EMBL" id="BSOR01000029">
    <property type="protein sequence ID" value="GLR64410.1"/>
    <property type="molecule type" value="Genomic_DNA"/>
</dbReference>
<name>A0ABQ5ZZF4_9GAMM</name>
<accession>A0ABQ5ZZF4</accession>
<dbReference type="Proteomes" id="UP001156682">
    <property type="component" value="Unassembled WGS sequence"/>
</dbReference>
<evidence type="ECO:0000313" key="2">
    <source>
        <dbReference type="EMBL" id="GLR64410.1"/>
    </source>
</evidence>
<feature type="domain" description="PRTase-CE" evidence="1">
    <location>
        <begin position="31"/>
        <end position="105"/>
    </location>
</feature>
<comment type="caution">
    <text evidence="2">The sequence shown here is derived from an EMBL/GenBank/DDBJ whole genome shotgun (WGS) entry which is preliminary data.</text>
</comment>
<dbReference type="Pfam" id="PF24390">
    <property type="entry name" value="PRTase-CE"/>
    <property type="match status" value="1"/>
</dbReference>
<evidence type="ECO:0000313" key="3">
    <source>
        <dbReference type="Proteomes" id="UP001156682"/>
    </source>
</evidence>
<protein>
    <recommendedName>
        <fullName evidence="1">PRTase-CE domain-containing protein</fullName>
    </recommendedName>
</protein>
<proteinExistence type="predicted"/>
<keyword evidence="3" id="KW-1185">Reference proteome</keyword>
<reference evidence="3" key="1">
    <citation type="journal article" date="2019" name="Int. J. Syst. Evol. Microbiol.">
        <title>The Global Catalogue of Microorganisms (GCM) 10K type strain sequencing project: providing services to taxonomists for standard genome sequencing and annotation.</title>
        <authorList>
            <consortium name="The Broad Institute Genomics Platform"/>
            <consortium name="The Broad Institute Genome Sequencing Center for Infectious Disease"/>
            <person name="Wu L."/>
            <person name="Ma J."/>
        </authorList>
    </citation>
    <scope>NUCLEOTIDE SEQUENCE [LARGE SCALE GENOMIC DNA]</scope>
    <source>
        <strain evidence="3">NBRC 100033</strain>
    </source>
</reference>
<dbReference type="RefSeq" id="WP_027851922.1">
    <property type="nucleotide sequence ID" value="NZ_BSOR01000029.1"/>
</dbReference>
<dbReference type="InterPro" id="IPR056920">
    <property type="entry name" value="PRTase-CE"/>
</dbReference>
<evidence type="ECO:0000259" key="1">
    <source>
        <dbReference type="Pfam" id="PF24390"/>
    </source>
</evidence>
<gene>
    <name evidence="2" type="ORF">GCM10007878_18480</name>
</gene>